<dbReference type="GO" id="GO:0032259">
    <property type="term" value="P:methylation"/>
    <property type="evidence" value="ECO:0007669"/>
    <property type="project" value="UniProtKB-KW"/>
</dbReference>
<evidence type="ECO:0000313" key="2">
    <source>
        <dbReference type="EMBL" id="PJE73644.1"/>
    </source>
</evidence>
<evidence type="ECO:0000313" key="3">
    <source>
        <dbReference type="Proteomes" id="UP000230959"/>
    </source>
</evidence>
<proteinExistence type="predicted"/>
<keyword evidence="2" id="KW-0489">Methyltransferase</keyword>
<dbReference type="InterPro" id="IPR029063">
    <property type="entry name" value="SAM-dependent_MTases_sf"/>
</dbReference>
<sequence length="207" mass="23879">MDSKSKKQHWEKIYREKDAAREASWYQDIPKTSIDLILSIGVNKNADIIDVGGGDSKLVDELLEISFKNIFILDISAQALQKAKIRLGEKGESVTWIDADILEFDTESRFDIWHDRAAFHFLTKEEDIIRYVEIAGKLIKSSGYLIISTFSMSGPKKCSGLDIARYSEDSIKKTFRKGFNHTRSFEEIHTTPFNTKQNFLFNLFKRK</sequence>
<name>A0A2M8LAM4_9BACT</name>
<dbReference type="EMBL" id="PFER01000023">
    <property type="protein sequence ID" value="PJE73644.1"/>
    <property type="molecule type" value="Genomic_DNA"/>
</dbReference>
<organism evidence="2 3">
    <name type="scientific">Candidatus Terrybacteria bacterium CG10_big_fil_rev_8_21_14_0_10_41_10</name>
    <dbReference type="NCBI Taxonomy" id="1975026"/>
    <lineage>
        <taxon>Bacteria</taxon>
        <taxon>Candidatus Terryibacteriota</taxon>
    </lineage>
</organism>
<dbReference type="SUPFAM" id="SSF53335">
    <property type="entry name" value="S-adenosyl-L-methionine-dependent methyltransferases"/>
    <property type="match status" value="1"/>
</dbReference>
<dbReference type="InterPro" id="IPR025714">
    <property type="entry name" value="Methyltranfer_dom"/>
</dbReference>
<evidence type="ECO:0000259" key="1">
    <source>
        <dbReference type="Pfam" id="PF13847"/>
    </source>
</evidence>
<dbReference type="Pfam" id="PF13847">
    <property type="entry name" value="Methyltransf_31"/>
    <property type="match status" value="1"/>
</dbReference>
<gene>
    <name evidence="2" type="ORF">COV02_01360</name>
</gene>
<comment type="caution">
    <text evidence="2">The sequence shown here is derived from an EMBL/GenBank/DDBJ whole genome shotgun (WGS) entry which is preliminary data.</text>
</comment>
<dbReference type="AlphaFoldDB" id="A0A2M8LAM4"/>
<protein>
    <submittedName>
        <fullName evidence="2">SAM-dependent methyltransferase</fullName>
    </submittedName>
</protein>
<feature type="domain" description="Methyltransferase" evidence="1">
    <location>
        <begin position="43"/>
        <end position="151"/>
    </location>
</feature>
<dbReference type="GO" id="GO:0008168">
    <property type="term" value="F:methyltransferase activity"/>
    <property type="evidence" value="ECO:0007669"/>
    <property type="project" value="UniProtKB-KW"/>
</dbReference>
<keyword evidence="2" id="KW-0808">Transferase</keyword>
<accession>A0A2M8LAM4</accession>
<dbReference type="Gene3D" id="3.40.50.150">
    <property type="entry name" value="Vaccinia Virus protein VP39"/>
    <property type="match status" value="1"/>
</dbReference>
<dbReference type="PANTHER" id="PTHR12843:SF5">
    <property type="entry name" value="EEF1A LYSINE METHYLTRANSFERASE 2"/>
    <property type="match status" value="1"/>
</dbReference>
<dbReference type="PANTHER" id="PTHR12843">
    <property type="entry name" value="PROTEIN-LYSINE N-METHYLTRANSFERASE METTL10"/>
    <property type="match status" value="1"/>
</dbReference>
<reference evidence="3" key="1">
    <citation type="submission" date="2017-09" db="EMBL/GenBank/DDBJ databases">
        <title>Depth-based differentiation of microbial function through sediment-hosted aquifers and enrichment of novel symbionts in the deep terrestrial subsurface.</title>
        <authorList>
            <person name="Probst A.J."/>
            <person name="Ladd B."/>
            <person name="Jarett J.K."/>
            <person name="Geller-Mcgrath D.E."/>
            <person name="Sieber C.M.K."/>
            <person name="Emerson J.B."/>
            <person name="Anantharaman K."/>
            <person name="Thomas B.C."/>
            <person name="Malmstrom R."/>
            <person name="Stieglmeier M."/>
            <person name="Klingl A."/>
            <person name="Woyke T."/>
            <person name="Ryan C.M."/>
            <person name="Banfield J.F."/>
        </authorList>
    </citation>
    <scope>NUCLEOTIDE SEQUENCE [LARGE SCALE GENOMIC DNA]</scope>
</reference>
<dbReference type="Proteomes" id="UP000230959">
    <property type="component" value="Unassembled WGS sequence"/>
</dbReference>
<dbReference type="CDD" id="cd02440">
    <property type="entry name" value="AdoMet_MTases"/>
    <property type="match status" value="1"/>
</dbReference>